<reference evidence="2 3" key="1">
    <citation type="journal article" date="2021" name="bioRxiv">
        <title>Chromosome-scale and haplotype-resolved genome assembly of a tetraploid potato cultivar.</title>
        <authorList>
            <person name="Sun H."/>
            <person name="Jiao W.-B."/>
            <person name="Krause K."/>
            <person name="Campoy J.A."/>
            <person name="Goel M."/>
            <person name="Folz-Donahue K."/>
            <person name="Kukat C."/>
            <person name="Huettel B."/>
            <person name="Schneeberger K."/>
        </authorList>
    </citation>
    <scope>NUCLEOTIDE SEQUENCE [LARGE SCALE GENOMIC DNA]</scope>
    <source>
        <strain evidence="2">SolTubOtavaFocal</strain>
        <tissue evidence="2">Leaves</tissue>
    </source>
</reference>
<keyword evidence="1" id="KW-0175">Coiled coil</keyword>
<organism evidence="2 3">
    <name type="scientific">Solanum tuberosum</name>
    <name type="common">Potato</name>
    <dbReference type="NCBI Taxonomy" id="4113"/>
    <lineage>
        <taxon>Eukaryota</taxon>
        <taxon>Viridiplantae</taxon>
        <taxon>Streptophyta</taxon>
        <taxon>Embryophyta</taxon>
        <taxon>Tracheophyta</taxon>
        <taxon>Spermatophyta</taxon>
        <taxon>Magnoliopsida</taxon>
        <taxon>eudicotyledons</taxon>
        <taxon>Gunneridae</taxon>
        <taxon>Pentapetalae</taxon>
        <taxon>asterids</taxon>
        <taxon>lamiids</taxon>
        <taxon>Solanales</taxon>
        <taxon>Solanaceae</taxon>
        <taxon>Solanoideae</taxon>
        <taxon>Solaneae</taxon>
        <taxon>Solanum</taxon>
    </lineage>
</organism>
<dbReference type="Proteomes" id="UP000826656">
    <property type="component" value="Unassembled WGS sequence"/>
</dbReference>
<gene>
    <name evidence="2" type="ORF">KY290_030981</name>
</gene>
<evidence type="ECO:0000313" key="2">
    <source>
        <dbReference type="EMBL" id="KAH0742988.1"/>
    </source>
</evidence>
<dbReference type="EMBL" id="JAIVGD010000023">
    <property type="protein sequence ID" value="KAH0742988.1"/>
    <property type="molecule type" value="Genomic_DNA"/>
</dbReference>
<protein>
    <submittedName>
        <fullName evidence="2">Uncharacterized protein</fullName>
    </submittedName>
</protein>
<proteinExistence type="predicted"/>
<evidence type="ECO:0000313" key="3">
    <source>
        <dbReference type="Proteomes" id="UP000826656"/>
    </source>
</evidence>
<name>A0ABQ7U945_SOLTU</name>
<feature type="coiled-coil region" evidence="1">
    <location>
        <begin position="28"/>
        <end position="55"/>
    </location>
</feature>
<comment type="caution">
    <text evidence="2">The sequence shown here is derived from an EMBL/GenBank/DDBJ whole genome shotgun (WGS) entry which is preliminary data.</text>
</comment>
<evidence type="ECO:0000256" key="1">
    <source>
        <dbReference type="SAM" id="Coils"/>
    </source>
</evidence>
<accession>A0ABQ7U945</accession>
<sequence length="172" mass="20136">MTDKVEFNAAENIMIPIENPEGSRNMTDIQNEEKMSRMEQELEILREELRQVRDLAKLSATLSLLSRRLSTSQRLTCLIPTCQISQNKLNTLPLTVEFHQLLQPQLGPFPTFLIATLPYLQCNRYLGIMSLLPMSHMFHPYMLLELLPLKCQQWLMSRMMSINMQKWRKIPS</sequence>
<keyword evidence="3" id="KW-1185">Reference proteome</keyword>